<dbReference type="EMBL" id="RYZH01000013">
    <property type="protein sequence ID" value="RUL88132.1"/>
    <property type="molecule type" value="Genomic_DNA"/>
</dbReference>
<proteinExistence type="predicted"/>
<protein>
    <submittedName>
        <fullName evidence="3">Isochorismatase family protein</fullName>
    </submittedName>
</protein>
<keyword evidence="4" id="KW-1185">Reference proteome</keyword>
<dbReference type="PANTHER" id="PTHR14119">
    <property type="entry name" value="HYDROLASE"/>
    <property type="match status" value="1"/>
</dbReference>
<dbReference type="Proteomes" id="UP000280296">
    <property type="component" value="Unassembled WGS sequence"/>
</dbReference>
<reference evidence="3 4" key="1">
    <citation type="submission" date="2018-12" db="EMBL/GenBank/DDBJ databases">
        <authorList>
            <person name="Toschakov S.V."/>
        </authorList>
    </citation>
    <scope>NUCLEOTIDE SEQUENCE [LARGE SCALE GENOMIC DNA]</scope>
    <source>
        <strain evidence="3 4">GM2012</strain>
    </source>
</reference>
<evidence type="ECO:0000313" key="4">
    <source>
        <dbReference type="Proteomes" id="UP000280296"/>
    </source>
</evidence>
<feature type="region of interest" description="Disordered" evidence="1">
    <location>
        <begin position="185"/>
        <end position="216"/>
    </location>
</feature>
<dbReference type="SUPFAM" id="SSF52499">
    <property type="entry name" value="Isochorismatase-like hydrolases"/>
    <property type="match status" value="1"/>
</dbReference>
<feature type="domain" description="Isochorismatase-like" evidence="2">
    <location>
        <begin position="14"/>
        <end position="159"/>
    </location>
</feature>
<organism evidence="3 4">
    <name type="scientific">Tautonia sociabilis</name>
    <dbReference type="NCBI Taxonomy" id="2080755"/>
    <lineage>
        <taxon>Bacteria</taxon>
        <taxon>Pseudomonadati</taxon>
        <taxon>Planctomycetota</taxon>
        <taxon>Planctomycetia</taxon>
        <taxon>Isosphaerales</taxon>
        <taxon>Isosphaeraceae</taxon>
        <taxon>Tautonia</taxon>
    </lineage>
</organism>
<reference evidence="3 4" key="2">
    <citation type="submission" date="2019-01" db="EMBL/GenBank/DDBJ databases">
        <title>Tautonia sociabilis, a novel thermotolerant planctomycete of Isosphaeraceae family, isolated from a 4000 m deep subterranean habitat.</title>
        <authorList>
            <person name="Kovaleva O.L."/>
            <person name="Elcheninov A.G."/>
            <person name="Van Heerden E."/>
            <person name="Toshchakov S.V."/>
            <person name="Novikov A."/>
            <person name="Bonch-Osmolovskaya E.A."/>
            <person name="Kublanov I.V."/>
        </authorList>
    </citation>
    <scope>NUCLEOTIDE SEQUENCE [LARGE SCALE GENOMIC DNA]</scope>
    <source>
        <strain evidence="3 4">GM2012</strain>
    </source>
</reference>
<dbReference type="InterPro" id="IPR000868">
    <property type="entry name" value="Isochorismatase-like_dom"/>
</dbReference>
<dbReference type="AlphaFoldDB" id="A0A432ML49"/>
<comment type="caution">
    <text evidence="3">The sequence shown here is derived from an EMBL/GenBank/DDBJ whole genome shotgun (WGS) entry which is preliminary data.</text>
</comment>
<dbReference type="InterPro" id="IPR036380">
    <property type="entry name" value="Isochorismatase-like_sf"/>
</dbReference>
<dbReference type="RefSeq" id="WP_126724845.1">
    <property type="nucleotide sequence ID" value="NZ_RYZH01000013.1"/>
</dbReference>
<gene>
    <name evidence="3" type="ORF">TsocGM_08295</name>
</gene>
<dbReference type="InterPro" id="IPR050993">
    <property type="entry name" value="Isochorismatase_domain"/>
</dbReference>
<accession>A0A432ML49</accession>
<name>A0A432ML49_9BACT</name>
<dbReference type="Gene3D" id="3.40.50.850">
    <property type="entry name" value="Isochorismatase-like"/>
    <property type="match status" value="1"/>
</dbReference>
<dbReference type="Pfam" id="PF00857">
    <property type="entry name" value="Isochorismatase"/>
    <property type="match status" value="1"/>
</dbReference>
<sequence length="216" mass="24078">MSSPDRLTARDGGLLVVDLQAKILAPIRYGDLVVANAVRLIRAAQLLAIPVWATEQYPRGLGPTVPEVAELVPERAEKMTFHCCGVPGLEEQFRGRDLRHLTLAGIEAHVCVAQTALELIDRGFHVQVPADAIASRGKMDWEFALRRMERAGVVISTTEAVLFEWAETADRPEFKAVSALVRDFSPPRKRKEKDREKGEFKIRTRPIDRSPDSATE</sequence>
<evidence type="ECO:0000313" key="3">
    <source>
        <dbReference type="EMBL" id="RUL88132.1"/>
    </source>
</evidence>
<feature type="compositionally biased region" description="Basic and acidic residues" evidence="1">
    <location>
        <begin position="193"/>
        <end position="216"/>
    </location>
</feature>
<evidence type="ECO:0000259" key="2">
    <source>
        <dbReference type="Pfam" id="PF00857"/>
    </source>
</evidence>
<evidence type="ECO:0000256" key="1">
    <source>
        <dbReference type="SAM" id="MobiDB-lite"/>
    </source>
</evidence>
<dbReference type="OrthoDB" id="9789777at2"/>
<dbReference type="PANTHER" id="PTHR14119:SF3">
    <property type="entry name" value="ISOCHORISMATASE DOMAIN-CONTAINING PROTEIN 2"/>
    <property type="match status" value="1"/>
</dbReference>